<dbReference type="AlphaFoldDB" id="A0A8J3ZED9"/>
<organism evidence="3 4">
    <name type="scientific">Virgisporangium aurantiacum</name>
    <dbReference type="NCBI Taxonomy" id="175570"/>
    <lineage>
        <taxon>Bacteria</taxon>
        <taxon>Bacillati</taxon>
        <taxon>Actinomycetota</taxon>
        <taxon>Actinomycetes</taxon>
        <taxon>Micromonosporales</taxon>
        <taxon>Micromonosporaceae</taxon>
        <taxon>Virgisporangium</taxon>
    </lineage>
</organism>
<feature type="compositionally biased region" description="Basic and acidic residues" evidence="1">
    <location>
        <begin position="424"/>
        <end position="435"/>
    </location>
</feature>
<gene>
    <name evidence="3" type="ORF">Vau01_087790</name>
</gene>
<comment type="caution">
    <text evidence="3">The sequence shown here is derived from an EMBL/GenBank/DDBJ whole genome shotgun (WGS) entry which is preliminary data.</text>
</comment>
<keyword evidence="2" id="KW-0812">Transmembrane</keyword>
<reference evidence="3" key="1">
    <citation type="submission" date="2021-01" db="EMBL/GenBank/DDBJ databases">
        <title>Whole genome shotgun sequence of Virgisporangium aurantiacum NBRC 16421.</title>
        <authorList>
            <person name="Komaki H."/>
            <person name="Tamura T."/>
        </authorList>
    </citation>
    <scope>NUCLEOTIDE SEQUENCE</scope>
    <source>
        <strain evidence="3">NBRC 16421</strain>
    </source>
</reference>
<feature type="transmembrane region" description="Helical" evidence="2">
    <location>
        <begin position="124"/>
        <end position="145"/>
    </location>
</feature>
<protein>
    <recommendedName>
        <fullName evidence="5">Mannosyltransferase related to Gpi18</fullName>
    </recommendedName>
</protein>
<keyword evidence="4" id="KW-1185">Reference proteome</keyword>
<feature type="transmembrane region" description="Helical" evidence="2">
    <location>
        <begin position="267"/>
        <end position="286"/>
    </location>
</feature>
<evidence type="ECO:0008006" key="5">
    <source>
        <dbReference type="Google" id="ProtNLM"/>
    </source>
</evidence>
<evidence type="ECO:0000313" key="4">
    <source>
        <dbReference type="Proteomes" id="UP000612585"/>
    </source>
</evidence>
<feature type="transmembrane region" description="Helical" evidence="2">
    <location>
        <begin position="336"/>
        <end position="355"/>
    </location>
</feature>
<dbReference type="Proteomes" id="UP000612585">
    <property type="component" value="Unassembled WGS sequence"/>
</dbReference>
<keyword evidence="2" id="KW-1133">Transmembrane helix</keyword>
<evidence type="ECO:0000256" key="1">
    <source>
        <dbReference type="SAM" id="MobiDB-lite"/>
    </source>
</evidence>
<dbReference type="EMBL" id="BOPG01000064">
    <property type="protein sequence ID" value="GIJ61263.1"/>
    <property type="molecule type" value="Genomic_DNA"/>
</dbReference>
<sequence length="435" mass="47562">MSLWYSWGRQRLAAIRAVPPAERLILAALVVLAVVVRVVGRNYVTTDLVVFRSWYDQLWAAGGISGLREPIGNYNAPFLYLLVVAGFLPGATLLKIKLIFALFDAMVVYFMYRLVALRYPGWRIPTLAALVTAFLPTVVVNASMYGQCESVWAGFALGGLYLLLRDRHWWAVAFFATAVAVKPQGVFILPVLLLLVLAGRVRWRVLLALPAVYLLLDLPAIAAGRDPVELLTVYSSQTDDKGGLARSAPSVFQYLQIDYAGGVLRNLGYVFTIAVVLGICYALVAARVDLDRTRIVTAAACFAVTVPFLLPSMHERYFYLTDLLTVALAFYRPRLWYLPLIVQAASALSYLPFLSNGGPHSPFVDPRILSTLMLAAVVITGYTLLRDAASPTATGVPKDIAVDPTATLVEPDPPAPTGGTPIDPADRLYTRVDRG</sequence>
<feature type="transmembrane region" description="Helical" evidence="2">
    <location>
        <begin position="293"/>
        <end position="310"/>
    </location>
</feature>
<feature type="transmembrane region" description="Helical" evidence="2">
    <location>
        <begin position="21"/>
        <end position="40"/>
    </location>
</feature>
<accession>A0A8J3ZED9</accession>
<proteinExistence type="predicted"/>
<feature type="transmembrane region" description="Helical" evidence="2">
    <location>
        <begin position="79"/>
        <end position="112"/>
    </location>
</feature>
<evidence type="ECO:0000313" key="3">
    <source>
        <dbReference type="EMBL" id="GIJ61263.1"/>
    </source>
</evidence>
<keyword evidence="2" id="KW-0472">Membrane</keyword>
<dbReference type="RefSeq" id="WP_204006084.1">
    <property type="nucleotide sequence ID" value="NZ_BOPG01000064.1"/>
</dbReference>
<feature type="transmembrane region" description="Helical" evidence="2">
    <location>
        <begin position="367"/>
        <end position="385"/>
    </location>
</feature>
<feature type="transmembrane region" description="Helical" evidence="2">
    <location>
        <begin position="169"/>
        <end position="198"/>
    </location>
</feature>
<evidence type="ECO:0000256" key="2">
    <source>
        <dbReference type="SAM" id="Phobius"/>
    </source>
</evidence>
<feature type="region of interest" description="Disordered" evidence="1">
    <location>
        <begin position="406"/>
        <end position="435"/>
    </location>
</feature>
<name>A0A8J3ZED9_9ACTN</name>